<evidence type="ECO:0000313" key="3">
    <source>
        <dbReference type="EMBL" id="SDE08624.1"/>
    </source>
</evidence>
<name>A0A1G7A133_9BURK</name>
<keyword evidence="4" id="KW-1185">Reference proteome</keyword>
<keyword evidence="3" id="KW-0449">Lipoprotein</keyword>
<dbReference type="AlphaFoldDB" id="A0A1G7A133"/>
<dbReference type="Proteomes" id="UP000198908">
    <property type="component" value="Unassembled WGS sequence"/>
</dbReference>
<evidence type="ECO:0000256" key="1">
    <source>
        <dbReference type="ARBA" id="ARBA00007613"/>
    </source>
</evidence>
<organism evidence="3 4">
    <name type="scientific">Paraburkholderia lycopersici</name>
    <dbReference type="NCBI Taxonomy" id="416944"/>
    <lineage>
        <taxon>Bacteria</taxon>
        <taxon>Pseudomonadati</taxon>
        <taxon>Pseudomonadota</taxon>
        <taxon>Betaproteobacteria</taxon>
        <taxon>Burkholderiales</taxon>
        <taxon>Burkholderiaceae</taxon>
        <taxon>Paraburkholderia</taxon>
    </lineage>
</organism>
<dbReference type="InterPro" id="IPR010131">
    <property type="entry name" value="MdtP/NodT-like"/>
</dbReference>
<dbReference type="SUPFAM" id="SSF56954">
    <property type="entry name" value="Outer membrane efflux proteins (OEP)"/>
    <property type="match status" value="1"/>
</dbReference>
<reference evidence="4" key="1">
    <citation type="submission" date="2016-09" db="EMBL/GenBank/DDBJ databases">
        <authorList>
            <person name="Varghese N."/>
            <person name="Submissions S."/>
        </authorList>
    </citation>
    <scope>NUCLEOTIDE SEQUENCE [LARGE SCALE GENOMIC DNA]</scope>
    <source>
        <strain evidence="4">TNe-862</strain>
    </source>
</reference>
<accession>A0A1G7A133</accession>
<dbReference type="InterPro" id="IPR003423">
    <property type="entry name" value="OMP_efflux"/>
</dbReference>
<dbReference type="Pfam" id="PF02321">
    <property type="entry name" value="OEP"/>
    <property type="match status" value="2"/>
</dbReference>
<feature type="region of interest" description="Disordered" evidence="2">
    <location>
        <begin position="1"/>
        <end position="20"/>
    </location>
</feature>
<dbReference type="PANTHER" id="PTHR30203">
    <property type="entry name" value="OUTER MEMBRANE CATION EFFLUX PROTEIN"/>
    <property type="match status" value="1"/>
</dbReference>
<dbReference type="PANTHER" id="PTHR30203:SF21">
    <property type="entry name" value="OUTER MEMBRANE COMPONENT OF MULTIDRUG EFFLUX PUMP-RELATED"/>
    <property type="match status" value="1"/>
</dbReference>
<evidence type="ECO:0000256" key="2">
    <source>
        <dbReference type="SAM" id="MobiDB-lite"/>
    </source>
</evidence>
<comment type="similarity">
    <text evidence="1">Belongs to the outer membrane factor (OMF) (TC 1.B.17) family.</text>
</comment>
<dbReference type="GO" id="GO:0015562">
    <property type="term" value="F:efflux transmembrane transporter activity"/>
    <property type="evidence" value="ECO:0007669"/>
    <property type="project" value="InterPro"/>
</dbReference>
<dbReference type="Gene3D" id="1.20.1600.10">
    <property type="entry name" value="Outer membrane efflux proteins (OEP)"/>
    <property type="match status" value="1"/>
</dbReference>
<dbReference type="STRING" id="416944.SAMN05421548_13247"/>
<dbReference type="Gene3D" id="2.20.200.10">
    <property type="entry name" value="Outer membrane efflux proteins (OEP)"/>
    <property type="match status" value="1"/>
</dbReference>
<evidence type="ECO:0000313" key="4">
    <source>
        <dbReference type="Proteomes" id="UP000198908"/>
    </source>
</evidence>
<dbReference type="EMBL" id="FMYQ01000032">
    <property type="protein sequence ID" value="SDE08624.1"/>
    <property type="molecule type" value="Genomic_DNA"/>
</dbReference>
<sequence length="394" mass="41971">MRSHAAEEFASEQGGWSGGTTATIERTQESAEEYLQSGKIPVVYGGDVGIGVSYEVDLFGKIRRGIEAAQADSQAMEAAKDVVKVAVVADVVRAYVESCSAAEEQLIAEESLSVGQLRADAMRKLRDAGRVAQIDVSKEETKVSILRAGMPVFAARRRIAQYKLAALLSRAPSDLPPAVFSCHDVPELLRPMPIGDSTSMLRRRPDVRQAERKLAAATARIGVAVAELYPSITIGASAGSTGILGDLLSPSTNHWALGPLINWTFPENGQRARVRMAQAQAGGALAELDGAVLNALRETQTSLAAYSADYQRVVSLQTAYESEMNTLAQTRRLQAAGRESVLSTLDASGDLASLHASLAAQQGQVALDQVQLFEALGGGWAQKEDQNRAAPLIK</sequence>
<proteinExistence type="inferred from homology"/>
<protein>
    <submittedName>
        <fullName evidence="3">Efflux transporter, outer membrane factor (OMF) lipoprotein, NodT family</fullName>
    </submittedName>
</protein>
<gene>
    <name evidence="3" type="ORF">SAMN05421548_13247</name>
</gene>